<dbReference type="EMBL" id="PYGD01000014">
    <property type="protein sequence ID" value="PSK88858.1"/>
    <property type="molecule type" value="Genomic_DNA"/>
</dbReference>
<dbReference type="Proteomes" id="UP000240572">
    <property type="component" value="Unassembled WGS sequence"/>
</dbReference>
<keyword evidence="2" id="KW-1185">Reference proteome</keyword>
<dbReference type="AlphaFoldDB" id="A0A2P8CV69"/>
<dbReference type="RefSeq" id="WP_106525216.1">
    <property type="nucleotide sequence ID" value="NZ_PYGD01000014.1"/>
</dbReference>
<reference evidence="1 2" key="1">
    <citation type="submission" date="2018-03" db="EMBL/GenBank/DDBJ databases">
        <title>Genomic Encyclopedia of Type Strains, Phase III (KMG-III): the genomes of soil and plant-associated and newly described type strains.</title>
        <authorList>
            <person name="Whitman W."/>
        </authorList>
    </citation>
    <scope>NUCLEOTIDE SEQUENCE [LARGE SCALE GENOMIC DNA]</scope>
    <source>
        <strain evidence="1 2">CGMCC 1.12700</strain>
    </source>
</reference>
<evidence type="ECO:0000313" key="2">
    <source>
        <dbReference type="Proteomes" id="UP000240572"/>
    </source>
</evidence>
<organism evidence="1 2">
    <name type="scientific">Taibaiella chishuiensis</name>
    <dbReference type="NCBI Taxonomy" id="1434707"/>
    <lineage>
        <taxon>Bacteria</taxon>
        <taxon>Pseudomonadati</taxon>
        <taxon>Bacteroidota</taxon>
        <taxon>Chitinophagia</taxon>
        <taxon>Chitinophagales</taxon>
        <taxon>Chitinophagaceae</taxon>
        <taxon>Taibaiella</taxon>
    </lineage>
</organism>
<gene>
    <name evidence="1" type="ORF">B0I18_11470</name>
</gene>
<protein>
    <submittedName>
        <fullName evidence="1">Uncharacterized protein</fullName>
    </submittedName>
</protein>
<dbReference type="OrthoDB" id="978748at2"/>
<evidence type="ECO:0000313" key="1">
    <source>
        <dbReference type="EMBL" id="PSK88858.1"/>
    </source>
</evidence>
<name>A0A2P8CV69_9BACT</name>
<proteinExistence type="predicted"/>
<accession>A0A2P8CV69</accession>
<comment type="caution">
    <text evidence="1">The sequence shown here is derived from an EMBL/GenBank/DDBJ whole genome shotgun (WGS) entry which is preliminary data.</text>
</comment>
<sequence>MQAASLSDVKKELDQLSPKAVKELCLRLAKYKKENKELLTYLLFEAGNEQGYIRGIQEEMDEAFAGINRGSLYYAAKNLRKILRLANKYIKYSGNKQTEVEVLMYYCLKVMQSGLPVRNSTALANLYQRQLDKIAKAISKLHEDLQYDYEQELAPLLSFL</sequence>